<comment type="caution">
    <text evidence="10">The sequence shown here is derived from an EMBL/GenBank/DDBJ whole genome shotgun (WGS) entry which is preliminary data.</text>
</comment>
<dbReference type="PANTHER" id="PTHR30033">
    <property type="entry name" value="FLAGELLAR HOOK-ASSOCIATED PROTEIN 1"/>
    <property type="match status" value="1"/>
</dbReference>
<dbReference type="Proteomes" id="UP000298438">
    <property type="component" value="Unassembled WGS sequence"/>
</dbReference>
<evidence type="ECO:0000256" key="3">
    <source>
        <dbReference type="ARBA" id="ARBA00009677"/>
    </source>
</evidence>
<dbReference type="Pfam" id="PF22638">
    <property type="entry name" value="FlgK_D1"/>
    <property type="match status" value="1"/>
</dbReference>
<dbReference type="GO" id="GO:0005576">
    <property type="term" value="C:extracellular region"/>
    <property type="evidence" value="ECO:0007669"/>
    <property type="project" value="UniProtKB-SubCell"/>
</dbReference>
<keyword evidence="10" id="KW-0969">Cilium</keyword>
<feature type="domain" description="Flagellar hook-associated protein FlgK helical" evidence="9">
    <location>
        <begin position="94"/>
        <end position="326"/>
    </location>
</feature>
<feature type="domain" description="Flagellar hook-associated protein 1 D2-like" evidence="8">
    <location>
        <begin position="336"/>
        <end position="416"/>
    </location>
</feature>
<evidence type="ECO:0000256" key="4">
    <source>
        <dbReference type="ARBA" id="ARBA00016244"/>
    </source>
</evidence>
<evidence type="ECO:0000256" key="1">
    <source>
        <dbReference type="ARBA" id="ARBA00004365"/>
    </source>
</evidence>
<keyword evidence="5" id="KW-0964">Secreted</keyword>
<dbReference type="InterPro" id="IPR049119">
    <property type="entry name" value="FlgK_D2-like"/>
</dbReference>
<dbReference type="GO" id="GO:0005198">
    <property type="term" value="F:structural molecule activity"/>
    <property type="evidence" value="ECO:0007669"/>
    <property type="project" value="InterPro"/>
</dbReference>
<keyword evidence="10" id="KW-0966">Cell projection</keyword>
<feature type="domain" description="Flagellar basal-body/hook protein C-terminal" evidence="7">
    <location>
        <begin position="608"/>
        <end position="646"/>
    </location>
</feature>
<evidence type="ECO:0000313" key="10">
    <source>
        <dbReference type="EMBL" id="TFW29909.1"/>
    </source>
</evidence>
<comment type="similarity">
    <text evidence="3">Belongs to the flagella basal body rod proteins family.</text>
</comment>
<dbReference type="GO" id="GO:0044780">
    <property type="term" value="P:bacterial-type flagellum assembly"/>
    <property type="evidence" value="ECO:0007669"/>
    <property type="project" value="InterPro"/>
</dbReference>
<evidence type="ECO:0000259" key="9">
    <source>
        <dbReference type="Pfam" id="PF22638"/>
    </source>
</evidence>
<evidence type="ECO:0000256" key="5">
    <source>
        <dbReference type="ARBA" id="ARBA00022525"/>
    </source>
</evidence>
<dbReference type="InterPro" id="IPR010930">
    <property type="entry name" value="Flg_bb/hook_C_dom"/>
</dbReference>
<organism evidence="10 11">
    <name type="scientific">Zemynaea arenosa</name>
    <dbReference type="NCBI Taxonomy" id="2561931"/>
    <lineage>
        <taxon>Bacteria</taxon>
        <taxon>Pseudomonadati</taxon>
        <taxon>Pseudomonadota</taxon>
        <taxon>Betaproteobacteria</taxon>
        <taxon>Burkholderiales</taxon>
        <taxon>Oxalobacteraceae</taxon>
        <taxon>Telluria group</taxon>
        <taxon>Zemynaea</taxon>
    </lineage>
</organism>
<dbReference type="RefSeq" id="WP_135205348.1">
    <property type="nucleotide sequence ID" value="NZ_SPVF01000012.1"/>
</dbReference>
<dbReference type="SUPFAM" id="SSF64518">
    <property type="entry name" value="Phase 1 flagellin"/>
    <property type="match status" value="1"/>
</dbReference>
<keyword evidence="10" id="KW-0282">Flagellum</keyword>
<evidence type="ECO:0000259" key="7">
    <source>
        <dbReference type="Pfam" id="PF06429"/>
    </source>
</evidence>
<dbReference type="InterPro" id="IPR002371">
    <property type="entry name" value="FlgK"/>
</dbReference>
<name>A0A4Y9SX36_9BURK</name>
<dbReference type="EMBL" id="SPVF01000012">
    <property type="protein sequence ID" value="TFW29909.1"/>
    <property type="molecule type" value="Genomic_DNA"/>
</dbReference>
<dbReference type="InterPro" id="IPR053927">
    <property type="entry name" value="FlgK_helical"/>
</dbReference>
<dbReference type="GO" id="GO:0009424">
    <property type="term" value="C:bacterial-type flagellum hook"/>
    <property type="evidence" value="ECO:0007669"/>
    <property type="project" value="InterPro"/>
</dbReference>
<sequence length="649" mass="68057">MAGNILSIGKSGLFAAQVGLSTTGHNITNANVAGYSRQVVVQQSSAAQDMGYGFVGSGTQVAQIKRYSDEFLNAQVRTAQSSKSALDAFQSQIAQIDNLMADTTSGLSPALQDFFNGVQDVASNPQSAASRQSLLSAADSLAARFQGMNQRLQEIREGVNTEITTNVTLINSYAQRIADLNDKIGAYTNSDNQPNDLLDQRDQLIAELNKQVKATVVAGDNNSLTVSIGSGQPLVVGKKAFELAVTTSPTDPTRVEVGYRTGDKVTLLGDNALSGGALGGLLQFRTESLDRVQNSLGRIAVSLAFSFNEQHKLGQDLASNMGGDFFTVAPAFVGRNANNSIASTADVSATIVDPGALTQSDYKLTYDGSNYMLVRLSDNHPTLITMPQTTGPQVVDGMAIAITGNGVVGDNFSIKPTIQGASQFKVAITDRDKIAAAAPVVSDVPTANKGNLAVGGITIDSTYPAAPLGTSVTFTYDKASNTFSTNPAVDVTVTSNGVPTVYTAGTPIPYATGDEVSFNSMSFKLTGQPNDTDTFKIAPNTAGVGDNRNMRLLGALQTKNILDGGSATFQSSYAEMVSYVGNKTREVQVNADAAEGLLQQATASQQSVSGVNLDEEATNLLKYQQAYQAAGKVMQIAGTLFDTLLSIGR</sequence>
<comment type="subcellular location">
    <subcellularLocation>
        <location evidence="1">Bacterial flagellum</location>
    </subcellularLocation>
    <subcellularLocation>
        <location evidence="2">Secreted</location>
    </subcellularLocation>
</comment>
<keyword evidence="6" id="KW-0975">Bacterial flagellum</keyword>
<dbReference type="PANTHER" id="PTHR30033:SF1">
    <property type="entry name" value="FLAGELLAR HOOK-ASSOCIATED PROTEIN 1"/>
    <property type="match status" value="1"/>
</dbReference>
<evidence type="ECO:0000259" key="8">
    <source>
        <dbReference type="Pfam" id="PF21158"/>
    </source>
</evidence>
<reference evidence="10 11" key="1">
    <citation type="submission" date="2019-03" db="EMBL/GenBank/DDBJ databases">
        <title>Draft Genome Sequence of Massilia arenosa sp. nov., a Novel Massilia Species Isolated from a Sandy-loam Maize Soil.</title>
        <authorList>
            <person name="Raths R."/>
            <person name="Peta V."/>
            <person name="Bucking H."/>
        </authorList>
    </citation>
    <scope>NUCLEOTIDE SEQUENCE [LARGE SCALE GENOMIC DNA]</scope>
    <source>
        <strain evidence="10 11">MC02</strain>
    </source>
</reference>
<keyword evidence="11" id="KW-1185">Reference proteome</keyword>
<dbReference type="Pfam" id="PF06429">
    <property type="entry name" value="Flg_bbr_C"/>
    <property type="match status" value="1"/>
</dbReference>
<protein>
    <recommendedName>
        <fullName evidence="4">Flagellar hook-associated protein 1</fullName>
    </recommendedName>
</protein>
<dbReference type="Pfam" id="PF21158">
    <property type="entry name" value="flgK_1st_1"/>
    <property type="match status" value="1"/>
</dbReference>
<gene>
    <name evidence="10" type="primary">flgK</name>
    <name evidence="10" type="ORF">E4L96_00840</name>
</gene>
<dbReference type="PRINTS" id="PR01005">
    <property type="entry name" value="FLGHOOKAP1"/>
</dbReference>
<dbReference type="NCBIfam" id="TIGR02492">
    <property type="entry name" value="flgK_ends"/>
    <property type="match status" value="1"/>
</dbReference>
<accession>A0A4Y9SX36</accession>
<proteinExistence type="inferred from homology"/>
<dbReference type="OrthoDB" id="9802553at2"/>
<evidence type="ECO:0000313" key="11">
    <source>
        <dbReference type="Proteomes" id="UP000298438"/>
    </source>
</evidence>
<evidence type="ECO:0000256" key="6">
    <source>
        <dbReference type="ARBA" id="ARBA00023143"/>
    </source>
</evidence>
<evidence type="ECO:0000256" key="2">
    <source>
        <dbReference type="ARBA" id="ARBA00004613"/>
    </source>
</evidence>
<dbReference type="AlphaFoldDB" id="A0A4Y9SX36"/>